<evidence type="ECO:0000313" key="2">
    <source>
        <dbReference type="Proteomes" id="UP000009887"/>
    </source>
</evidence>
<comment type="caution">
    <text evidence="1">The sequence shown here is derived from an EMBL/GenBank/DDBJ whole genome shotgun (WGS) entry which is preliminary data.</text>
</comment>
<dbReference type="HOGENOM" id="CLU_1359683_0_0_5"/>
<dbReference type="PATRIC" id="fig|883163.3.peg.3676"/>
<sequence length="201" mass="22022">MMPLAFPTRPRHPARMHMDTDLETALLGPVIPDRSCGDCTMCCTILTVDTPDFKKAAGAPCAHLGEQGCSIHAVRPHICRTWFCAWRRVQAMPDEARPDRSGILASIDFVREPRNCFEGVSIMVRMLPGSAAIENGMAGAILDSLCDQLVPVWFSDGSRKMLMHPDNEVAALVLSGDAAPAHLRAEVAAWRARYMSFSSRA</sequence>
<name>K9CSR7_SPHYA</name>
<proteinExistence type="predicted"/>
<protein>
    <recommendedName>
        <fullName evidence="3">YkgJ family cysteine cluster protein</fullName>
    </recommendedName>
</protein>
<gene>
    <name evidence="1" type="ORF">HMPREF9718_03609</name>
</gene>
<dbReference type="Proteomes" id="UP000009887">
    <property type="component" value="Unassembled WGS sequence"/>
</dbReference>
<keyword evidence="2" id="KW-1185">Reference proteome</keyword>
<organism evidence="1 2">
    <name type="scientific">Sphingobium yanoikuyae ATCC 51230</name>
    <dbReference type="NCBI Taxonomy" id="883163"/>
    <lineage>
        <taxon>Bacteria</taxon>
        <taxon>Pseudomonadati</taxon>
        <taxon>Pseudomonadota</taxon>
        <taxon>Alphaproteobacteria</taxon>
        <taxon>Sphingomonadales</taxon>
        <taxon>Sphingomonadaceae</taxon>
        <taxon>Sphingobium</taxon>
    </lineage>
</organism>
<reference evidence="1 2" key="1">
    <citation type="submission" date="2012-09" db="EMBL/GenBank/DDBJ databases">
        <title>The Genome Sequence of Sphingobium yanoikuyae ATCC 51230.</title>
        <authorList>
            <consortium name="The Broad Institute Genome Sequencing Platform"/>
            <person name="Earl A."/>
            <person name="Ward D."/>
            <person name="Feldgarden M."/>
            <person name="Gevers D."/>
            <person name="Huys G."/>
            <person name="Walker B."/>
            <person name="Young S.K."/>
            <person name="Zeng Q."/>
            <person name="Gargeya S."/>
            <person name="Fitzgerald M."/>
            <person name="Haas B."/>
            <person name="Abouelleil A."/>
            <person name="Alvarado L."/>
            <person name="Arachchi H.M."/>
            <person name="Berlin A.M."/>
            <person name="Chapman S.B."/>
            <person name="Goldberg J."/>
            <person name="Griggs A."/>
            <person name="Gujja S."/>
            <person name="Hansen M."/>
            <person name="Howarth C."/>
            <person name="Imamovic A."/>
            <person name="Larimer J."/>
            <person name="McCowen C."/>
            <person name="Montmayeur A."/>
            <person name="Murphy C."/>
            <person name="Neiman D."/>
            <person name="Pearson M."/>
            <person name="Priest M."/>
            <person name="Roberts A."/>
            <person name="Saif S."/>
            <person name="Shea T."/>
            <person name="Sisk P."/>
            <person name="Sykes S."/>
            <person name="Wortman J."/>
            <person name="Nusbaum C."/>
            <person name="Birren B."/>
        </authorList>
    </citation>
    <scope>NUCLEOTIDE SEQUENCE [LARGE SCALE GENOMIC DNA]</scope>
    <source>
        <strain evidence="1 2">ATCC 51230</strain>
    </source>
</reference>
<evidence type="ECO:0000313" key="1">
    <source>
        <dbReference type="EMBL" id="EKU73941.1"/>
    </source>
</evidence>
<dbReference type="PANTHER" id="PTHR36931:SF1">
    <property type="entry name" value="UPF0153 PROTEIN YEIW"/>
    <property type="match status" value="1"/>
</dbReference>
<dbReference type="InterPro" id="IPR052572">
    <property type="entry name" value="UPF0153_domain"/>
</dbReference>
<dbReference type="AlphaFoldDB" id="K9CSR7"/>
<evidence type="ECO:0008006" key="3">
    <source>
        <dbReference type="Google" id="ProtNLM"/>
    </source>
</evidence>
<dbReference type="EMBL" id="AGZU01000013">
    <property type="protein sequence ID" value="EKU73941.1"/>
    <property type="molecule type" value="Genomic_DNA"/>
</dbReference>
<accession>K9CSR7</accession>
<dbReference type="PANTHER" id="PTHR36931">
    <property type="entry name" value="UPF0153 PROTEIN YEIW"/>
    <property type="match status" value="1"/>
</dbReference>